<feature type="transmembrane region" description="Helical" evidence="1">
    <location>
        <begin position="117"/>
        <end position="138"/>
    </location>
</feature>
<dbReference type="AlphaFoldDB" id="M2R071"/>
<dbReference type="OrthoDB" id="3197626at2759"/>
<keyword evidence="1" id="KW-0472">Membrane</keyword>
<name>M2R071_CERS8</name>
<dbReference type="HOGENOM" id="CLU_059054_1_1_1"/>
<gene>
    <name evidence="2" type="ORF">CERSUDRAFT_88752</name>
</gene>
<organism evidence="2 3">
    <name type="scientific">Ceriporiopsis subvermispora (strain B)</name>
    <name type="common">White-rot fungus</name>
    <name type="synonym">Gelatoporia subvermispora</name>
    <dbReference type="NCBI Taxonomy" id="914234"/>
    <lineage>
        <taxon>Eukaryota</taxon>
        <taxon>Fungi</taxon>
        <taxon>Dikarya</taxon>
        <taxon>Basidiomycota</taxon>
        <taxon>Agaricomycotina</taxon>
        <taxon>Agaricomycetes</taxon>
        <taxon>Polyporales</taxon>
        <taxon>Gelatoporiaceae</taxon>
        <taxon>Gelatoporia</taxon>
    </lineage>
</organism>
<proteinExistence type="predicted"/>
<evidence type="ECO:0008006" key="4">
    <source>
        <dbReference type="Google" id="ProtNLM"/>
    </source>
</evidence>
<feature type="transmembrane region" description="Helical" evidence="1">
    <location>
        <begin position="12"/>
        <end position="30"/>
    </location>
</feature>
<dbReference type="STRING" id="914234.M2R071"/>
<dbReference type="Proteomes" id="UP000016930">
    <property type="component" value="Unassembled WGS sequence"/>
</dbReference>
<feature type="transmembrane region" description="Helical" evidence="1">
    <location>
        <begin position="50"/>
        <end position="70"/>
    </location>
</feature>
<feature type="transmembrane region" description="Helical" evidence="1">
    <location>
        <begin position="200"/>
        <end position="219"/>
    </location>
</feature>
<feature type="transmembrane region" description="Helical" evidence="1">
    <location>
        <begin position="158"/>
        <end position="179"/>
    </location>
</feature>
<dbReference type="EMBL" id="KB445816">
    <property type="protein sequence ID" value="EMD31647.1"/>
    <property type="molecule type" value="Genomic_DNA"/>
</dbReference>
<keyword evidence="3" id="KW-1185">Reference proteome</keyword>
<reference evidence="2 3" key="1">
    <citation type="journal article" date="2012" name="Proc. Natl. Acad. Sci. U.S.A.">
        <title>Comparative genomics of Ceriporiopsis subvermispora and Phanerochaete chrysosporium provide insight into selective ligninolysis.</title>
        <authorList>
            <person name="Fernandez-Fueyo E."/>
            <person name="Ruiz-Duenas F.J."/>
            <person name="Ferreira P."/>
            <person name="Floudas D."/>
            <person name="Hibbett D.S."/>
            <person name="Canessa P."/>
            <person name="Larrondo L.F."/>
            <person name="James T.Y."/>
            <person name="Seelenfreund D."/>
            <person name="Lobos S."/>
            <person name="Polanco R."/>
            <person name="Tello M."/>
            <person name="Honda Y."/>
            <person name="Watanabe T."/>
            <person name="Watanabe T."/>
            <person name="Ryu J.S."/>
            <person name="Kubicek C.P."/>
            <person name="Schmoll M."/>
            <person name="Gaskell J."/>
            <person name="Hammel K.E."/>
            <person name="St John F.J."/>
            <person name="Vanden Wymelenberg A."/>
            <person name="Sabat G."/>
            <person name="Splinter BonDurant S."/>
            <person name="Syed K."/>
            <person name="Yadav J.S."/>
            <person name="Doddapaneni H."/>
            <person name="Subramanian V."/>
            <person name="Lavin J.L."/>
            <person name="Oguiza J.A."/>
            <person name="Perez G."/>
            <person name="Pisabarro A.G."/>
            <person name="Ramirez L."/>
            <person name="Santoyo F."/>
            <person name="Master E."/>
            <person name="Coutinho P.M."/>
            <person name="Henrissat B."/>
            <person name="Lombard V."/>
            <person name="Magnuson J.K."/>
            <person name="Kuees U."/>
            <person name="Hori C."/>
            <person name="Igarashi K."/>
            <person name="Samejima M."/>
            <person name="Held B.W."/>
            <person name="Barry K.W."/>
            <person name="LaButti K.M."/>
            <person name="Lapidus A."/>
            <person name="Lindquist E.A."/>
            <person name="Lucas S.M."/>
            <person name="Riley R."/>
            <person name="Salamov A.A."/>
            <person name="Hoffmeister D."/>
            <person name="Schwenk D."/>
            <person name="Hadar Y."/>
            <person name="Yarden O."/>
            <person name="de Vries R.P."/>
            <person name="Wiebenga A."/>
            <person name="Stenlid J."/>
            <person name="Eastwood D."/>
            <person name="Grigoriev I.V."/>
            <person name="Berka R.M."/>
            <person name="Blanchette R.A."/>
            <person name="Kersten P."/>
            <person name="Martinez A.T."/>
            <person name="Vicuna R."/>
            <person name="Cullen D."/>
        </authorList>
    </citation>
    <scope>NUCLEOTIDE SEQUENCE [LARGE SCALE GENOMIC DNA]</scope>
    <source>
        <strain evidence="2 3">B</strain>
    </source>
</reference>
<evidence type="ECO:0000313" key="2">
    <source>
        <dbReference type="EMBL" id="EMD31647.1"/>
    </source>
</evidence>
<evidence type="ECO:0000313" key="3">
    <source>
        <dbReference type="Proteomes" id="UP000016930"/>
    </source>
</evidence>
<keyword evidence="1" id="KW-0812">Transmembrane</keyword>
<keyword evidence="1" id="KW-1133">Transmembrane helix</keyword>
<feature type="transmembrane region" description="Helical" evidence="1">
    <location>
        <begin position="225"/>
        <end position="246"/>
    </location>
</feature>
<accession>M2R071</accession>
<evidence type="ECO:0000256" key="1">
    <source>
        <dbReference type="SAM" id="Phobius"/>
    </source>
</evidence>
<protein>
    <recommendedName>
        <fullName evidence="4">Transmembrane protein</fullName>
    </recommendedName>
</protein>
<sequence>MVGWSSQAEILAGATAFMKLMHSLAGLYFWDFASSLDFEWAFITRKKKFTWPLIFYFAGRYCLFFALIGIRLTARTCSEVNCQALYTFNQLAGDAAVGLASINLSIRTMAIWSQSRWIAGPLVIVILGHWALILQGVLLKAEWVPGSGCAITHTNNTILAATFIYSMCFDALIFTLSAWKLAFKRAGTRSQLMKMLFKDGLIYFLVAFGANLLATIFMLLNWNSIMSVIFNVPAAVASTIVASRAVRRLNKFTTNGPEMLTTSATHSGLAFRTGQHPTISRNIGVPMQKDLSGGVHVQMQTFTVAEEEDQHSDWTQDGESRNCKKVEDPEICGAEIRADFKRPPY</sequence>